<dbReference type="PROSITE" id="PS00061">
    <property type="entry name" value="ADH_SHORT"/>
    <property type="match status" value="1"/>
</dbReference>
<name>U5EHP7_9DIPT</name>
<proteinExistence type="evidence at transcript level"/>
<dbReference type="SUPFAM" id="SSF51735">
    <property type="entry name" value="NAD(P)-binding Rossmann-fold domains"/>
    <property type="match status" value="1"/>
</dbReference>
<dbReference type="Pfam" id="PF00106">
    <property type="entry name" value="adh_short"/>
    <property type="match status" value="1"/>
</dbReference>
<feature type="non-terminal residue" evidence="4">
    <location>
        <position position="1"/>
    </location>
</feature>
<comment type="similarity">
    <text evidence="1 3">Belongs to the short-chain dehydrogenases/reductases (SDR) family.</text>
</comment>
<sequence>LENKNVIVTGGIGFAICESLLENKISNLVMMDVNENGEAIQHLREKYPMSNIIFENCDIRFKENIKQTFDKILHRFKRIDILVNSAGILNEFQIEKMVQINLLGLIYGCQLATEFMSKEFGNTGGIIVNIASTCSFIPHDNCPAYSATKYAVLGYSQSIGTEFVYEKTGIRVLTVCPGATDTLLTSVQLSKIMPYPQRVEQMSRNKIYQSPNSVGDCVIKAIREYQSGAVLSVVNGIIEEKHF</sequence>
<dbReference type="Gene3D" id="3.40.50.720">
    <property type="entry name" value="NAD(P)-binding Rossmann-like Domain"/>
    <property type="match status" value="1"/>
</dbReference>
<dbReference type="PANTHER" id="PTHR44229">
    <property type="entry name" value="15-HYDROXYPROSTAGLANDIN DEHYDROGENASE [NAD(+)]"/>
    <property type="match status" value="1"/>
</dbReference>
<evidence type="ECO:0000313" key="4">
    <source>
        <dbReference type="EMBL" id="JAB56942.1"/>
    </source>
</evidence>
<dbReference type="PRINTS" id="PR01167">
    <property type="entry name" value="INSADHFAMILY"/>
</dbReference>
<evidence type="ECO:0000256" key="3">
    <source>
        <dbReference type="RuleBase" id="RU000363"/>
    </source>
</evidence>
<accession>U5EHP7</accession>
<dbReference type="PANTHER" id="PTHR44229:SF8">
    <property type="entry name" value="ALCOHOL DEHYDROGENASE-RELATED"/>
    <property type="match status" value="1"/>
</dbReference>
<evidence type="ECO:0000256" key="2">
    <source>
        <dbReference type="ARBA" id="ARBA00023002"/>
    </source>
</evidence>
<dbReference type="GO" id="GO:0005737">
    <property type="term" value="C:cytoplasm"/>
    <property type="evidence" value="ECO:0007669"/>
    <property type="project" value="TreeGrafter"/>
</dbReference>
<dbReference type="GO" id="GO:0016616">
    <property type="term" value="F:oxidoreductase activity, acting on the CH-OH group of donors, NAD or NADP as acceptor"/>
    <property type="evidence" value="ECO:0007669"/>
    <property type="project" value="TreeGrafter"/>
</dbReference>
<keyword evidence="2" id="KW-0560">Oxidoreductase</keyword>
<dbReference type="EMBL" id="GANO01002929">
    <property type="protein sequence ID" value="JAB56942.1"/>
    <property type="molecule type" value="mRNA"/>
</dbReference>
<dbReference type="InterPro" id="IPR002347">
    <property type="entry name" value="SDR_fam"/>
</dbReference>
<dbReference type="AlphaFoldDB" id="U5EHP7"/>
<dbReference type="InterPro" id="IPR036291">
    <property type="entry name" value="NAD(P)-bd_dom_sf"/>
</dbReference>
<reference evidence="4" key="1">
    <citation type="journal article" date="2014" name="Insect Biochem. Mol. Biol.">
        <title>An insight into the sialome of the frog biting fly, Corethrella appendiculata.</title>
        <authorList>
            <person name="Ribeiro J.M.C."/>
            <person name="Chagas A.C."/>
            <person name="Pham V.M."/>
            <person name="Lounibos L.P."/>
            <person name="Calvo E."/>
        </authorList>
    </citation>
    <scope>NUCLEOTIDE SEQUENCE</scope>
    <source>
        <tissue evidence="4">Salivary glands</tissue>
    </source>
</reference>
<protein>
    <submittedName>
        <fullName evidence="4">Putative 15-hydroxyprostaglandin dehydrogenase</fullName>
    </submittedName>
</protein>
<dbReference type="PRINTS" id="PR00080">
    <property type="entry name" value="SDRFAMILY"/>
</dbReference>
<organism evidence="4">
    <name type="scientific">Corethrella appendiculata</name>
    <dbReference type="NCBI Taxonomy" id="1370023"/>
    <lineage>
        <taxon>Eukaryota</taxon>
        <taxon>Metazoa</taxon>
        <taxon>Ecdysozoa</taxon>
        <taxon>Arthropoda</taxon>
        <taxon>Hexapoda</taxon>
        <taxon>Insecta</taxon>
        <taxon>Pterygota</taxon>
        <taxon>Neoptera</taxon>
        <taxon>Endopterygota</taxon>
        <taxon>Diptera</taxon>
        <taxon>Nematocera</taxon>
        <taxon>Culicoidea</taxon>
        <taxon>Chaoboridae</taxon>
        <taxon>Corethrella</taxon>
    </lineage>
</organism>
<dbReference type="InterPro" id="IPR020904">
    <property type="entry name" value="Sc_DH/Rdtase_CS"/>
</dbReference>
<evidence type="ECO:0000256" key="1">
    <source>
        <dbReference type="ARBA" id="ARBA00006484"/>
    </source>
</evidence>